<feature type="transmembrane region" description="Helical" evidence="17">
    <location>
        <begin position="1090"/>
        <end position="1113"/>
    </location>
</feature>
<evidence type="ECO:0000256" key="14">
    <source>
        <dbReference type="ARBA" id="ARBA00031347"/>
    </source>
</evidence>
<dbReference type="SUPFAM" id="SSF74788">
    <property type="entry name" value="Cullin repeat-like"/>
    <property type="match status" value="1"/>
</dbReference>
<feature type="transmembrane region" description="Helical" evidence="17">
    <location>
        <begin position="958"/>
        <end position="979"/>
    </location>
</feature>
<keyword evidence="10" id="KW-0653">Protein transport</keyword>
<keyword evidence="19" id="KW-1185">Reference proteome</keyword>
<evidence type="ECO:0000256" key="15">
    <source>
        <dbReference type="SAM" id="Coils"/>
    </source>
</evidence>
<dbReference type="Gene3D" id="1.20.1250.20">
    <property type="entry name" value="MFS general substrate transporter like domains"/>
    <property type="match status" value="1"/>
</dbReference>
<evidence type="ECO:0000256" key="13">
    <source>
        <dbReference type="ARBA" id="ARBA00023136"/>
    </source>
</evidence>
<evidence type="ECO:0000256" key="9">
    <source>
        <dbReference type="ARBA" id="ARBA00022737"/>
    </source>
</evidence>
<dbReference type="InterPro" id="IPR039309">
    <property type="entry name" value="BT1"/>
</dbReference>
<feature type="region of interest" description="Disordered" evidence="16">
    <location>
        <begin position="793"/>
        <end position="812"/>
    </location>
</feature>
<dbReference type="InterPro" id="IPR016159">
    <property type="entry name" value="Cullin_repeat-like_dom_sf"/>
</dbReference>
<dbReference type="Pfam" id="PF03092">
    <property type="entry name" value="BT1"/>
    <property type="match status" value="1"/>
</dbReference>
<feature type="non-terminal residue" evidence="18">
    <location>
        <position position="1247"/>
    </location>
</feature>
<evidence type="ECO:0000256" key="12">
    <source>
        <dbReference type="ARBA" id="ARBA00023034"/>
    </source>
</evidence>
<dbReference type="InterPro" id="IPR036259">
    <property type="entry name" value="MFS_trans_sf"/>
</dbReference>
<evidence type="ECO:0000256" key="5">
    <source>
        <dbReference type="ARBA" id="ARBA00020983"/>
    </source>
</evidence>
<sequence>SNAISSVDWAPEDLRHLLFLDMSSNKLSELPQLHMPALRRADFRDNEIVSCAKFSGHASLQTLRLSGNQLSSVQGLQAMPKLEVLELSGNALSSLDVTKLPALASLDISKNKFETLAGPWQEMAALASLDASGNALAEVKALEPLQQMEALRSFAMAGCPLEEQEGLNLRLEILIFRTLQMINGEEVPPEERDEAQALHEKRLEEEAERLRQEEEARLAAEEAAKEGSANLRKPRPGARLGSEVDLEGYQRAWRLRHSADDGLMRQAIRVCQVFGEELAEMQKNQPALLDVARTYFPHLTSSTYEALAREPDNLRVEKDRCEREMEQLAVQNYSAFIGSAEVMQGVKQELSSIQTHLKEMAEILEPTQDTISELQEKAAGLSTRRGALRNVLAQHGQVVELLELPQLLDACVRNQMYEESLELLAFCHSLLQAHDARGEEIGVLTSIKDQVAVQRANLREALASQLKTDIHLPACVRIVGFLRRCMRHSEEELRKLFIEHRSKFLESHKQQVELLRHSRGSVGTALRNAADLLRTHVYDIGTQYKALFPQDDGPLGAWLNSQVMWFVSLLRQHVLPSGPSAKGSALAAKIDAAQLTTVLRQCVHASSTLKRLGGHFFPAVSGIFEARMESYCREMLDAALLTFHAELGRYDWVPSTALSSGESAGWLHPQALELTRHRPLAVLTNDIVQVFNELRQCTLYGLRVSVVTHCYECGMASVNLLRSVLASQSIRPGSPKAAEFHKLCRNFADILMPLVASHLEALFGSFARLDVGAIVGSMVPDLITEYLPEPELSELPEEEPAEAAEADAAEAEAEAADAESRGLACAAGAGGKPFDAVTPQLAAKNRSKRSKDGRAYPEEVNTFYANVLLAPAFFKPIPGGLSDWLRLRGCGRRPFLVLIELLWCISLVFASEARTRGSFFAAFVAVALCCGAAEAVLDGASVELMRNLNLCGAEVQSTAFAFKTAGSLLAFATSPLLLATCSHYTAAKVCAIVPLAAVPVSMFASFPVPASASCGPSRRGRVVSAAALFGACFLFLRGAVPTEGDTFSSFMSTKVSGAWVALTTAGSSVGGLLALLAFQAMPADVTKHLVSTICATTATAVVVGGGVQFFLAAAAPSAAWIYALGATVVGAVDTLFFLPNLAICADCAPKDFGALGFAVLSLVLDLGDQASARIAAQLVEANHLGSGQGRSWAALSRLVLICRLAMLLPLGLLPFLRLLRGMSQGAEARRGDEGLPADADLSLAACD</sequence>
<feature type="transmembrane region" description="Helical" evidence="17">
    <location>
        <begin position="1022"/>
        <end position="1039"/>
    </location>
</feature>
<dbReference type="SUPFAM" id="SSF52058">
    <property type="entry name" value="L domain-like"/>
    <property type="match status" value="1"/>
</dbReference>
<organism evidence="18 19">
    <name type="scientific">Effrenium voratum</name>
    <dbReference type="NCBI Taxonomy" id="2562239"/>
    <lineage>
        <taxon>Eukaryota</taxon>
        <taxon>Sar</taxon>
        <taxon>Alveolata</taxon>
        <taxon>Dinophyceae</taxon>
        <taxon>Suessiales</taxon>
        <taxon>Symbiodiniaceae</taxon>
        <taxon>Effrenium</taxon>
    </lineage>
</organism>
<evidence type="ECO:0000313" key="18">
    <source>
        <dbReference type="EMBL" id="CAJ1377243.1"/>
    </source>
</evidence>
<dbReference type="InterPro" id="IPR007255">
    <property type="entry name" value="COG8"/>
</dbReference>
<keyword evidence="15" id="KW-0175">Coiled coil</keyword>
<keyword evidence="6" id="KW-0813">Transport</keyword>
<dbReference type="PANTHER" id="PTHR21311:SF0">
    <property type="entry name" value="CONSERVED OLIGOMERIC GOLGI COMPLEX SUBUNIT 8"/>
    <property type="match status" value="1"/>
</dbReference>
<dbReference type="GO" id="GO:0006891">
    <property type="term" value="P:intra-Golgi vesicle-mediated transport"/>
    <property type="evidence" value="ECO:0007669"/>
    <property type="project" value="TreeGrafter"/>
</dbReference>
<feature type="transmembrane region" description="Helical" evidence="17">
    <location>
        <begin position="894"/>
        <end position="911"/>
    </location>
</feature>
<evidence type="ECO:0000256" key="2">
    <source>
        <dbReference type="ARBA" id="ARBA00004395"/>
    </source>
</evidence>
<feature type="transmembrane region" description="Helical" evidence="17">
    <location>
        <begin position="1192"/>
        <end position="1216"/>
    </location>
</feature>
<keyword evidence="11 17" id="KW-1133">Transmembrane helix</keyword>
<feature type="transmembrane region" description="Helical" evidence="17">
    <location>
        <begin position="917"/>
        <end position="937"/>
    </location>
</feature>
<keyword evidence="12" id="KW-0333">Golgi apparatus</keyword>
<keyword evidence="7" id="KW-0433">Leucine-rich repeat</keyword>
<dbReference type="Proteomes" id="UP001178507">
    <property type="component" value="Unassembled WGS sequence"/>
</dbReference>
<proteinExistence type="inferred from homology"/>
<gene>
    <name evidence="18" type="ORF">EVOR1521_LOCUS6096</name>
</gene>
<dbReference type="InterPro" id="IPR025875">
    <property type="entry name" value="Leu-rich_rpt_4"/>
</dbReference>
<evidence type="ECO:0000256" key="3">
    <source>
        <dbReference type="ARBA" id="ARBA00006419"/>
    </source>
</evidence>
<dbReference type="GO" id="GO:0017119">
    <property type="term" value="C:Golgi transport complex"/>
    <property type="evidence" value="ECO:0007669"/>
    <property type="project" value="InterPro"/>
</dbReference>
<dbReference type="GO" id="GO:0015031">
    <property type="term" value="P:protein transport"/>
    <property type="evidence" value="ECO:0007669"/>
    <property type="project" value="UniProtKB-KW"/>
</dbReference>
<evidence type="ECO:0000256" key="11">
    <source>
        <dbReference type="ARBA" id="ARBA00022989"/>
    </source>
</evidence>
<comment type="subcellular location">
    <subcellularLocation>
        <location evidence="2">Golgi apparatus membrane</location>
        <topology evidence="2">Peripheral membrane protein</topology>
    </subcellularLocation>
    <subcellularLocation>
        <location evidence="1">Membrane</location>
        <topology evidence="1">Multi-pass membrane protein</topology>
    </subcellularLocation>
</comment>
<comment type="similarity">
    <text evidence="4">Belongs to the major facilitator superfamily. Folate-biopterin transporter (TC 2.A.71) family.</text>
</comment>
<keyword evidence="8 17" id="KW-0812">Transmembrane</keyword>
<evidence type="ECO:0000256" key="17">
    <source>
        <dbReference type="SAM" id="Phobius"/>
    </source>
</evidence>
<keyword evidence="9" id="KW-0677">Repeat</keyword>
<evidence type="ECO:0000256" key="16">
    <source>
        <dbReference type="SAM" id="MobiDB-lite"/>
    </source>
</evidence>
<name>A0AA36HXL4_9DINO</name>
<evidence type="ECO:0000256" key="6">
    <source>
        <dbReference type="ARBA" id="ARBA00022448"/>
    </source>
</evidence>
<evidence type="ECO:0000256" key="4">
    <source>
        <dbReference type="ARBA" id="ARBA00007015"/>
    </source>
</evidence>
<dbReference type="PROSITE" id="PS51450">
    <property type="entry name" value="LRR"/>
    <property type="match status" value="1"/>
</dbReference>
<dbReference type="Pfam" id="PF04124">
    <property type="entry name" value="Dor1"/>
    <property type="match status" value="1"/>
</dbReference>
<dbReference type="InterPro" id="IPR001611">
    <property type="entry name" value="Leu-rich_rpt"/>
</dbReference>
<dbReference type="PANTHER" id="PTHR21311">
    <property type="entry name" value="CONSERVED OLIGOMERIC GOLGI COMPLEX COMPONENT 8"/>
    <property type="match status" value="1"/>
</dbReference>
<evidence type="ECO:0000313" key="19">
    <source>
        <dbReference type="Proteomes" id="UP001178507"/>
    </source>
</evidence>
<comment type="caution">
    <text evidence="18">The sequence shown here is derived from an EMBL/GenBank/DDBJ whole genome shotgun (WGS) entry which is preliminary data.</text>
</comment>
<protein>
    <recommendedName>
        <fullName evidence="5">Conserved oligomeric Golgi complex subunit 8</fullName>
    </recommendedName>
    <alternativeName>
        <fullName evidence="14">Component of oligomeric Golgi complex 8</fullName>
    </alternativeName>
</protein>
<feature type="transmembrane region" description="Helical" evidence="17">
    <location>
        <begin position="1119"/>
        <end position="1140"/>
    </location>
</feature>
<dbReference type="GO" id="GO:0000139">
    <property type="term" value="C:Golgi membrane"/>
    <property type="evidence" value="ECO:0007669"/>
    <property type="project" value="UniProtKB-SubCell"/>
</dbReference>
<evidence type="ECO:0000256" key="10">
    <source>
        <dbReference type="ARBA" id="ARBA00022927"/>
    </source>
</evidence>
<keyword evidence="13 17" id="KW-0472">Membrane</keyword>
<feature type="transmembrane region" description="Helical" evidence="17">
    <location>
        <begin position="1059"/>
        <end position="1078"/>
    </location>
</feature>
<evidence type="ECO:0000256" key="8">
    <source>
        <dbReference type="ARBA" id="ARBA00022692"/>
    </source>
</evidence>
<comment type="similarity">
    <text evidence="3">Belongs to the COG8 family.</text>
</comment>
<dbReference type="Gene3D" id="3.80.10.10">
    <property type="entry name" value="Ribonuclease Inhibitor"/>
    <property type="match status" value="2"/>
</dbReference>
<accession>A0AA36HXL4</accession>
<reference evidence="18" key="1">
    <citation type="submission" date="2023-08" db="EMBL/GenBank/DDBJ databases">
        <authorList>
            <person name="Chen Y."/>
            <person name="Shah S."/>
            <person name="Dougan E. K."/>
            <person name="Thang M."/>
            <person name="Chan C."/>
        </authorList>
    </citation>
    <scope>NUCLEOTIDE SEQUENCE</scope>
</reference>
<dbReference type="EMBL" id="CAUJNA010000449">
    <property type="protein sequence ID" value="CAJ1377243.1"/>
    <property type="molecule type" value="Genomic_DNA"/>
</dbReference>
<dbReference type="Pfam" id="PF12799">
    <property type="entry name" value="LRR_4"/>
    <property type="match status" value="1"/>
</dbReference>
<dbReference type="AlphaFoldDB" id="A0AA36HXL4"/>
<evidence type="ECO:0000256" key="7">
    <source>
        <dbReference type="ARBA" id="ARBA00022614"/>
    </source>
</evidence>
<dbReference type="InterPro" id="IPR032675">
    <property type="entry name" value="LRR_dom_sf"/>
</dbReference>
<evidence type="ECO:0000256" key="1">
    <source>
        <dbReference type="ARBA" id="ARBA00004141"/>
    </source>
</evidence>
<feature type="coiled-coil region" evidence="15">
    <location>
        <begin position="195"/>
        <end position="224"/>
    </location>
</feature>
<dbReference type="SUPFAM" id="SSF103473">
    <property type="entry name" value="MFS general substrate transporter"/>
    <property type="match status" value="1"/>
</dbReference>